<dbReference type="PANTHER" id="PTHR24111:SF0">
    <property type="entry name" value="LEUCINE-RICH REPEAT-CONTAINING PROTEIN"/>
    <property type="match status" value="1"/>
</dbReference>
<dbReference type="SUPFAM" id="SSF52047">
    <property type="entry name" value="RNI-like"/>
    <property type="match status" value="1"/>
</dbReference>
<dbReference type="Pfam" id="PF13516">
    <property type="entry name" value="LRR_6"/>
    <property type="match status" value="1"/>
</dbReference>
<feature type="non-terminal residue" evidence="3">
    <location>
        <position position="392"/>
    </location>
</feature>
<dbReference type="SMART" id="SM00368">
    <property type="entry name" value="LRR_RI"/>
    <property type="match status" value="3"/>
</dbReference>
<dbReference type="PANTHER" id="PTHR24111">
    <property type="entry name" value="LEUCINE-RICH REPEAT-CONTAINING PROTEIN 34"/>
    <property type="match status" value="1"/>
</dbReference>
<dbReference type="OrthoDB" id="10034042at2759"/>
<keyword evidence="1" id="KW-0677">Repeat</keyword>
<evidence type="ECO:0000313" key="4">
    <source>
        <dbReference type="Proteomes" id="UP000784294"/>
    </source>
</evidence>
<comment type="caution">
    <text evidence="3">The sequence shown here is derived from an EMBL/GenBank/DDBJ whole genome shotgun (WGS) entry which is preliminary data.</text>
</comment>
<dbReference type="Gene3D" id="3.80.10.10">
    <property type="entry name" value="Ribonuclease Inhibitor"/>
    <property type="match status" value="1"/>
</dbReference>
<protein>
    <submittedName>
        <fullName evidence="3">Uncharacterized protein</fullName>
    </submittedName>
</protein>
<evidence type="ECO:0000256" key="2">
    <source>
        <dbReference type="SAM" id="MobiDB-lite"/>
    </source>
</evidence>
<name>A0A448XPS5_9PLAT</name>
<dbReference type="EMBL" id="CAAALY010271328">
    <property type="protein sequence ID" value="VEL41848.1"/>
    <property type="molecule type" value="Genomic_DNA"/>
</dbReference>
<reference evidence="3" key="1">
    <citation type="submission" date="2018-11" db="EMBL/GenBank/DDBJ databases">
        <authorList>
            <consortium name="Pathogen Informatics"/>
        </authorList>
    </citation>
    <scope>NUCLEOTIDE SEQUENCE</scope>
</reference>
<evidence type="ECO:0000313" key="3">
    <source>
        <dbReference type="EMBL" id="VEL41848.1"/>
    </source>
</evidence>
<organism evidence="3 4">
    <name type="scientific">Protopolystoma xenopodis</name>
    <dbReference type="NCBI Taxonomy" id="117903"/>
    <lineage>
        <taxon>Eukaryota</taxon>
        <taxon>Metazoa</taxon>
        <taxon>Spiralia</taxon>
        <taxon>Lophotrochozoa</taxon>
        <taxon>Platyhelminthes</taxon>
        <taxon>Monogenea</taxon>
        <taxon>Polyopisthocotylea</taxon>
        <taxon>Polystomatidea</taxon>
        <taxon>Polystomatidae</taxon>
        <taxon>Protopolystoma</taxon>
    </lineage>
</organism>
<feature type="region of interest" description="Disordered" evidence="2">
    <location>
        <begin position="188"/>
        <end position="208"/>
    </location>
</feature>
<dbReference type="Proteomes" id="UP000784294">
    <property type="component" value="Unassembled WGS sequence"/>
</dbReference>
<feature type="compositionally biased region" description="Basic and acidic residues" evidence="2">
    <location>
        <begin position="12"/>
        <end position="22"/>
    </location>
</feature>
<feature type="region of interest" description="Disordered" evidence="2">
    <location>
        <begin position="1"/>
        <end position="22"/>
    </location>
</feature>
<dbReference type="InterPro" id="IPR052201">
    <property type="entry name" value="LRR-containing_regulator"/>
</dbReference>
<gene>
    <name evidence="3" type="ORF">PXEA_LOCUS35288</name>
</gene>
<dbReference type="InterPro" id="IPR001611">
    <property type="entry name" value="Leu-rich_rpt"/>
</dbReference>
<feature type="compositionally biased region" description="Acidic residues" evidence="2">
    <location>
        <begin position="383"/>
        <end position="392"/>
    </location>
</feature>
<feature type="region of interest" description="Disordered" evidence="2">
    <location>
        <begin position="366"/>
        <end position="392"/>
    </location>
</feature>
<accession>A0A448XPS5</accession>
<proteinExistence type="predicted"/>
<sequence length="392" mass="41620">MDKATSQLRQLPDVHLKNETQHHHLDSDFEVRRLERLSLCSNGLTAASMHDLASLLATGAGPVSNPTGNRIAGGLTHLDLSMNSGIGDTGVEVLCEGLIRNHSLCSLALRGVNMRFAGIFAISGYLSESRSLQLLDIRQNTLDLPSLMALAKTLAVNFILTSLLSDARPSTGPLLQAHVSTTKQAARFQNANSAATSPQSSPLASHSHSLRKAGIQTDSISSFPPASAMSVMQDSQLLQSFVDQIDAYLRRNRQSTFSSSIQVQKPNFTNSSTASGATDTSIITDSYKNVTSCIEPLAAKPTSLIAVTKVLSSPPSAMENHISYSSAPVGDALIPCSSSPDTLRDSAAQPEMLSKDLAKPAIEMADAGNYVLDSPGTDSTGDREEEEQVDAL</sequence>
<evidence type="ECO:0000256" key="1">
    <source>
        <dbReference type="ARBA" id="ARBA00022737"/>
    </source>
</evidence>
<dbReference type="InterPro" id="IPR032675">
    <property type="entry name" value="LRR_dom_sf"/>
</dbReference>
<keyword evidence="4" id="KW-1185">Reference proteome</keyword>
<feature type="compositionally biased region" description="Polar residues" evidence="2">
    <location>
        <begin position="188"/>
        <end position="207"/>
    </location>
</feature>
<dbReference type="AlphaFoldDB" id="A0A448XPS5"/>